<proteinExistence type="predicted"/>
<evidence type="ECO:0000256" key="1">
    <source>
        <dbReference type="SAM" id="Phobius"/>
    </source>
</evidence>
<gene>
    <name evidence="2" type="ORF">CBLFYP116_02882</name>
</gene>
<name>A0A6N2VPC6_9FIRM</name>
<sequence>MYCKCREMSIPGGIKCISGRFRTMRAIIIFGMLLITACRFFLLEYELLPHSWIVLDKLIYQMVKNET</sequence>
<evidence type="ECO:0000313" key="2">
    <source>
        <dbReference type="EMBL" id="VYT31810.1"/>
    </source>
</evidence>
<feature type="transmembrane region" description="Helical" evidence="1">
    <location>
        <begin position="24"/>
        <end position="42"/>
    </location>
</feature>
<organism evidence="2">
    <name type="scientific">Enterocloster bolteae</name>
    <dbReference type="NCBI Taxonomy" id="208479"/>
    <lineage>
        <taxon>Bacteria</taxon>
        <taxon>Bacillati</taxon>
        <taxon>Bacillota</taxon>
        <taxon>Clostridia</taxon>
        <taxon>Lachnospirales</taxon>
        <taxon>Lachnospiraceae</taxon>
        <taxon>Enterocloster</taxon>
    </lineage>
</organism>
<protein>
    <submittedName>
        <fullName evidence="2">Uncharacterized protein</fullName>
    </submittedName>
</protein>
<keyword evidence="1" id="KW-1133">Transmembrane helix</keyword>
<reference evidence="2" key="1">
    <citation type="submission" date="2019-11" db="EMBL/GenBank/DDBJ databases">
        <authorList>
            <person name="Feng L."/>
        </authorList>
    </citation>
    <scope>NUCLEOTIDE SEQUENCE</scope>
    <source>
        <strain evidence="2">CbolteaeLFYP116</strain>
    </source>
</reference>
<dbReference type="EMBL" id="CACRTF010000014">
    <property type="protein sequence ID" value="VYT31810.1"/>
    <property type="molecule type" value="Genomic_DNA"/>
</dbReference>
<keyword evidence="1" id="KW-0812">Transmembrane</keyword>
<dbReference type="AlphaFoldDB" id="A0A6N2VPC6"/>
<keyword evidence="1" id="KW-0472">Membrane</keyword>
<accession>A0A6N2VPC6</accession>